<organism evidence="1 2">
    <name type="scientific">Apostasia shenzhenica</name>
    <dbReference type="NCBI Taxonomy" id="1088818"/>
    <lineage>
        <taxon>Eukaryota</taxon>
        <taxon>Viridiplantae</taxon>
        <taxon>Streptophyta</taxon>
        <taxon>Embryophyta</taxon>
        <taxon>Tracheophyta</taxon>
        <taxon>Spermatophyta</taxon>
        <taxon>Magnoliopsida</taxon>
        <taxon>Liliopsida</taxon>
        <taxon>Asparagales</taxon>
        <taxon>Orchidaceae</taxon>
        <taxon>Apostasioideae</taxon>
        <taxon>Apostasia</taxon>
    </lineage>
</organism>
<gene>
    <name evidence="1" type="ORF">AXF42_Ash007679</name>
</gene>
<evidence type="ECO:0000313" key="2">
    <source>
        <dbReference type="Proteomes" id="UP000236161"/>
    </source>
</evidence>
<reference evidence="1 2" key="1">
    <citation type="journal article" date="2017" name="Nature">
        <title>The Apostasia genome and the evolution of orchids.</title>
        <authorList>
            <person name="Zhang G.Q."/>
            <person name="Liu K.W."/>
            <person name="Li Z."/>
            <person name="Lohaus R."/>
            <person name="Hsiao Y.Y."/>
            <person name="Niu S.C."/>
            <person name="Wang J.Y."/>
            <person name="Lin Y.C."/>
            <person name="Xu Q."/>
            <person name="Chen L.J."/>
            <person name="Yoshida K."/>
            <person name="Fujiwara S."/>
            <person name="Wang Z.W."/>
            <person name="Zhang Y.Q."/>
            <person name="Mitsuda N."/>
            <person name="Wang M."/>
            <person name="Liu G.H."/>
            <person name="Pecoraro L."/>
            <person name="Huang H.X."/>
            <person name="Xiao X.J."/>
            <person name="Lin M."/>
            <person name="Wu X.Y."/>
            <person name="Wu W.L."/>
            <person name="Chen Y.Y."/>
            <person name="Chang S.B."/>
            <person name="Sakamoto S."/>
            <person name="Ohme-Takagi M."/>
            <person name="Yagi M."/>
            <person name="Zeng S.J."/>
            <person name="Shen C.Y."/>
            <person name="Yeh C.M."/>
            <person name="Luo Y.B."/>
            <person name="Tsai W.C."/>
            <person name="Van de Peer Y."/>
            <person name="Liu Z.J."/>
        </authorList>
    </citation>
    <scope>NUCLEOTIDE SEQUENCE [LARGE SCALE GENOMIC DNA]</scope>
    <source>
        <strain evidence="2">cv. Shenzhen</strain>
        <tissue evidence="1">Stem</tissue>
    </source>
</reference>
<dbReference type="Proteomes" id="UP000236161">
    <property type="component" value="Unassembled WGS sequence"/>
</dbReference>
<name>A0A2I0A661_9ASPA</name>
<dbReference type="EMBL" id="KZ452015">
    <property type="protein sequence ID" value="PKA51022.1"/>
    <property type="molecule type" value="Genomic_DNA"/>
</dbReference>
<dbReference type="PROSITE" id="PS51257">
    <property type="entry name" value="PROKAR_LIPOPROTEIN"/>
    <property type="match status" value="1"/>
</dbReference>
<dbReference type="AlphaFoldDB" id="A0A2I0A661"/>
<protein>
    <submittedName>
        <fullName evidence="1">Uncharacterized protein</fullName>
    </submittedName>
</protein>
<keyword evidence="2" id="KW-1185">Reference proteome</keyword>
<evidence type="ECO:0000313" key="1">
    <source>
        <dbReference type="EMBL" id="PKA51022.1"/>
    </source>
</evidence>
<sequence length="79" mass="8334">MYCSKGNSLRQAGLLHRAVVVVFLIVLACGICHGRPEPDISAKAASHRELYNRHMGELAALRSVLRAVVPPSGPSGGGN</sequence>
<accession>A0A2I0A661</accession>
<proteinExistence type="predicted"/>